<dbReference type="InterPro" id="IPR005754">
    <property type="entry name" value="Sortase"/>
</dbReference>
<keyword evidence="3" id="KW-0812">Transmembrane</keyword>
<dbReference type="Pfam" id="PF04203">
    <property type="entry name" value="Sortase"/>
    <property type="match status" value="1"/>
</dbReference>
<evidence type="ECO:0000256" key="3">
    <source>
        <dbReference type="SAM" id="Phobius"/>
    </source>
</evidence>
<proteinExistence type="predicted"/>
<dbReference type="CDD" id="cd05826">
    <property type="entry name" value="Sortase_B"/>
    <property type="match status" value="1"/>
</dbReference>
<evidence type="ECO:0000313" key="4">
    <source>
        <dbReference type="EMBL" id="WEK55511.1"/>
    </source>
</evidence>
<sequence length="279" mass="31929">MNLLRKINTVIVIRIVCVIMISYALYMVGSMLLDRSVNAQTYEDLRDLYAEDKQAAAIAVEETATPAPAPVVLHDVVEDTAMLPAQAAPHKEDATPENTFTNLRKANKDFVGWLHIKDTHIDYPVVQTTDNEYYLNHNFRKSENIGGAIFMDYRNKKDSKSSNTIIYGHHMKDDTMFTDLLKFADQEFYDEHPTFTFETTKGEQTWEIFSAYITNTSFNYIIPDFDTKKQFSDFISKVARKSLIKTDVKVSSSDQIMTLSTCSYSLKDGRMVVHARKIN</sequence>
<dbReference type="InterPro" id="IPR009835">
    <property type="entry name" value="SrtB"/>
</dbReference>
<reference evidence="4" key="1">
    <citation type="submission" date="2023-03" db="EMBL/GenBank/DDBJ databases">
        <title>Andean soil-derived lignocellulolytic bacterial consortium as a source of novel taxa and putative plastic-active enzymes.</title>
        <authorList>
            <person name="Diaz-Garcia L."/>
            <person name="Chuvochina M."/>
            <person name="Feuerriegel G."/>
            <person name="Bunk B."/>
            <person name="Sproer C."/>
            <person name="Streit W.R."/>
            <person name="Rodriguez L.M."/>
            <person name="Overmann J."/>
            <person name="Jimenez D.J."/>
        </authorList>
    </citation>
    <scope>NUCLEOTIDE SEQUENCE</scope>
    <source>
        <strain evidence="4">MAG 2441</strain>
    </source>
</reference>
<feature type="transmembrane region" description="Helical" evidence="3">
    <location>
        <begin position="12"/>
        <end position="33"/>
    </location>
</feature>
<dbReference type="GO" id="GO:0016787">
    <property type="term" value="F:hydrolase activity"/>
    <property type="evidence" value="ECO:0007669"/>
    <property type="project" value="UniProtKB-KW"/>
</dbReference>
<keyword evidence="3" id="KW-1133">Transmembrane helix</keyword>
<keyword evidence="5" id="KW-1185">Reference proteome</keyword>
<evidence type="ECO:0000256" key="1">
    <source>
        <dbReference type="ARBA" id="ARBA00022801"/>
    </source>
</evidence>
<protein>
    <submittedName>
        <fullName evidence="4">Class B sortase</fullName>
        <ecNumber evidence="4">3.4.22.71</ecNumber>
    </submittedName>
</protein>
<evidence type="ECO:0000313" key="5">
    <source>
        <dbReference type="Proteomes" id="UP001178662"/>
    </source>
</evidence>
<feature type="active site" description="Proton donor/acceptor" evidence="2">
    <location>
        <position position="169"/>
    </location>
</feature>
<evidence type="ECO:0000256" key="2">
    <source>
        <dbReference type="PIRSR" id="PIRSR605754-1"/>
    </source>
</evidence>
<gene>
    <name evidence="4" type="primary">srtB</name>
    <name evidence="4" type="ORF">P0Y55_05510</name>
</gene>
<keyword evidence="1 4" id="KW-0378">Hydrolase</keyword>
<dbReference type="SUPFAM" id="SSF63817">
    <property type="entry name" value="Sortase"/>
    <property type="match status" value="1"/>
</dbReference>
<organism evidence="4 5">
    <name type="scientific">Candidatus Cohnella colombiensis</name>
    <dbReference type="NCBI Taxonomy" id="3121368"/>
    <lineage>
        <taxon>Bacteria</taxon>
        <taxon>Bacillati</taxon>
        <taxon>Bacillota</taxon>
        <taxon>Bacilli</taxon>
        <taxon>Bacillales</taxon>
        <taxon>Paenibacillaceae</taxon>
        <taxon>Cohnella</taxon>
    </lineage>
</organism>
<dbReference type="Gene3D" id="2.40.260.10">
    <property type="entry name" value="Sortase"/>
    <property type="match status" value="1"/>
</dbReference>
<name>A0AA95EZ13_9BACL</name>
<dbReference type="NCBIfam" id="TIGR03064">
    <property type="entry name" value="sortase_srtB"/>
    <property type="match status" value="1"/>
</dbReference>
<feature type="active site" description="Acyl-thioester intermediate" evidence="2">
    <location>
        <position position="262"/>
    </location>
</feature>
<dbReference type="EMBL" id="CP119317">
    <property type="protein sequence ID" value="WEK55511.1"/>
    <property type="molecule type" value="Genomic_DNA"/>
</dbReference>
<dbReference type="AlphaFoldDB" id="A0AA95EZ13"/>
<accession>A0AA95EZ13</accession>
<dbReference type="InterPro" id="IPR023365">
    <property type="entry name" value="Sortase_dom-sf"/>
</dbReference>
<dbReference type="EC" id="3.4.22.71" evidence="4"/>
<keyword evidence="3" id="KW-0472">Membrane</keyword>
<dbReference type="Proteomes" id="UP001178662">
    <property type="component" value="Chromosome"/>
</dbReference>